<proteinExistence type="predicted"/>
<dbReference type="EMBL" id="JAHRIM010073379">
    <property type="protein sequence ID" value="MEQ2273905.1"/>
    <property type="molecule type" value="Genomic_DNA"/>
</dbReference>
<name>A0ABV0WXP8_9TELE</name>
<evidence type="ECO:0000313" key="1">
    <source>
        <dbReference type="EMBL" id="MEQ2273905.1"/>
    </source>
</evidence>
<dbReference type="Proteomes" id="UP001444071">
    <property type="component" value="Unassembled WGS sequence"/>
</dbReference>
<sequence>MIVGTPIWAPFPKVSEDAPVGHLAGLWPGCWQDPRSKMQVVFVSSYLGSSPPILSSLPLPLPEPHLRLQLSASLRSYLPASLHPRRPSPLSVRTCSRASGDEAPKCLIPDGLVVRTEWAGLLVLVHRLQQLQR</sequence>
<gene>
    <name evidence="1" type="ORF">XENORESO_010753</name>
</gene>
<comment type="caution">
    <text evidence="1">The sequence shown here is derived from an EMBL/GenBank/DDBJ whole genome shotgun (WGS) entry which is preliminary data.</text>
</comment>
<keyword evidence="2" id="KW-1185">Reference proteome</keyword>
<reference evidence="1 2" key="1">
    <citation type="submission" date="2021-06" db="EMBL/GenBank/DDBJ databases">
        <authorList>
            <person name="Palmer J.M."/>
        </authorList>
    </citation>
    <scope>NUCLEOTIDE SEQUENCE [LARGE SCALE GENOMIC DNA]</scope>
    <source>
        <strain evidence="1 2">XR_2019</strain>
        <tissue evidence="1">Muscle</tissue>
    </source>
</reference>
<evidence type="ECO:0000313" key="2">
    <source>
        <dbReference type="Proteomes" id="UP001444071"/>
    </source>
</evidence>
<accession>A0ABV0WXP8</accession>
<protein>
    <submittedName>
        <fullName evidence="1">Uncharacterized protein</fullName>
    </submittedName>
</protein>
<organism evidence="1 2">
    <name type="scientific">Xenotaenia resolanae</name>
    <dbReference type="NCBI Taxonomy" id="208358"/>
    <lineage>
        <taxon>Eukaryota</taxon>
        <taxon>Metazoa</taxon>
        <taxon>Chordata</taxon>
        <taxon>Craniata</taxon>
        <taxon>Vertebrata</taxon>
        <taxon>Euteleostomi</taxon>
        <taxon>Actinopterygii</taxon>
        <taxon>Neopterygii</taxon>
        <taxon>Teleostei</taxon>
        <taxon>Neoteleostei</taxon>
        <taxon>Acanthomorphata</taxon>
        <taxon>Ovalentaria</taxon>
        <taxon>Atherinomorphae</taxon>
        <taxon>Cyprinodontiformes</taxon>
        <taxon>Goodeidae</taxon>
        <taxon>Xenotaenia</taxon>
    </lineage>
</organism>